<accession>A0ABW4ZI10</accession>
<organism evidence="2 3">
    <name type="scientific">Paradesertivirga mongoliensis</name>
    <dbReference type="NCBI Taxonomy" id="2100740"/>
    <lineage>
        <taxon>Bacteria</taxon>
        <taxon>Pseudomonadati</taxon>
        <taxon>Bacteroidota</taxon>
        <taxon>Sphingobacteriia</taxon>
        <taxon>Sphingobacteriales</taxon>
        <taxon>Sphingobacteriaceae</taxon>
        <taxon>Paradesertivirga</taxon>
    </lineage>
</organism>
<dbReference type="SUPFAM" id="SSF51556">
    <property type="entry name" value="Metallo-dependent hydrolases"/>
    <property type="match status" value="1"/>
</dbReference>
<dbReference type="EMBL" id="JBHUHZ010000001">
    <property type="protein sequence ID" value="MFD2161525.1"/>
    <property type="molecule type" value="Genomic_DNA"/>
</dbReference>
<feature type="domain" description="Amidohydrolase-related" evidence="1">
    <location>
        <begin position="367"/>
        <end position="445"/>
    </location>
</feature>
<dbReference type="InterPro" id="IPR011059">
    <property type="entry name" value="Metal-dep_hydrolase_composite"/>
</dbReference>
<proteinExistence type="predicted"/>
<protein>
    <submittedName>
        <fullName evidence="2">Amidohydrolase family protein</fullName>
    </submittedName>
</protein>
<name>A0ABW4ZI10_9SPHI</name>
<dbReference type="RefSeq" id="WP_255899121.1">
    <property type="nucleotide sequence ID" value="NZ_JAFMZO010000001.1"/>
</dbReference>
<dbReference type="PANTHER" id="PTHR43135:SF3">
    <property type="entry name" value="ALPHA-D-RIBOSE 1-METHYLPHOSPHONATE 5-TRIPHOSPHATE DIPHOSPHATASE"/>
    <property type="match status" value="1"/>
</dbReference>
<keyword evidence="3" id="KW-1185">Reference proteome</keyword>
<dbReference type="Gene3D" id="2.30.40.10">
    <property type="entry name" value="Urease, subunit C, domain 1"/>
    <property type="match status" value="2"/>
</dbReference>
<comment type="caution">
    <text evidence="2">The sequence shown here is derived from an EMBL/GenBank/DDBJ whole genome shotgun (WGS) entry which is preliminary data.</text>
</comment>
<evidence type="ECO:0000259" key="1">
    <source>
        <dbReference type="Pfam" id="PF01979"/>
    </source>
</evidence>
<dbReference type="Gene3D" id="3.20.20.140">
    <property type="entry name" value="Metal-dependent hydrolases"/>
    <property type="match status" value="1"/>
</dbReference>
<sequence length="471" mass="53180">MNKIEIMLRAAAAVKLFTFTLAMLICLTSFGQVPEFDLVIKNAKVFDSRTGALLPNRTILIKGGTIIKVSRSRNKYSAVKTIDAAGKLVTPGFVDTHIHPTDVYRSFGALPEYFPKDSLELFRKRLSDTYLPYGVTNAMIMGHSEKWLPPILSWQADPRPNHLNIYTVGGALISNEGRKPYINHTIVSSPSAAKQKVVEYHNSGIRHIKLYWKLRRPEFEAAFKTADSLNMKIYGHIDQNVMFIDSTLSIGLRNYEHLLTLVNSVLHMKNDGKDFQSEMQRQYRPGAARNGQLERLEMFRFIHDKKPGLIDALIDKLSKSNATFSTSIHLMAEPFGLTYFPGKQDTSLSAVQLDRCKENVKLFMGFVKQASDKGIQLRIGTDWPSGGKAFISEQLLLSEYGVKIPKILQISTINGARALGLENTYGSIEKEKKADLLIWDKSPFDNYRNFLAEKIIIKDGVVFKNENEIQL</sequence>
<dbReference type="InterPro" id="IPR032466">
    <property type="entry name" value="Metal_Hydrolase"/>
</dbReference>
<dbReference type="SUPFAM" id="SSF51338">
    <property type="entry name" value="Composite domain of metallo-dependent hydrolases"/>
    <property type="match status" value="1"/>
</dbReference>
<dbReference type="PANTHER" id="PTHR43135">
    <property type="entry name" value="ALPHA-D-RIBOSE 1-METHYLPHOSPHONATE 5-TRIPHOSPHATE DIPHOSPHATASE"/>
    <property type="match status" value="1"/>
</dbReference>
<dbReference type="Pfam" id="PF01979">
    <property type="entry name" value="Amidohydro_1"/>
    <property type="match status" value="1"/>
</dbReference>
<evidence type="ECO:0000313" key="3">
    <source>
        <dbReference type="Proteomes" id="UP001597387"/>
    </source>
</evidence>
<evidence type="ECO:0000313" key="2">
    <source>
        <dbReference type="EMBL" id="MFD2161525.1"/>
    </source>
</evidence>
<dbReference type="InterPro" id="IPR006680">
    <property type="entry name" value="Amidohydro-rel"/>
</dbReference>
<gene>
    <name evidence="2" type="ORF">ACFSJU_03920</name>
</gene>
<dbReference type="Proteomes" id="UP001597387">
    <property type="component" value="Unassembled WGS sequence"/>
</dbReference>
<dbReference type="InterPro" id="IPR051781">
    <property type="entry name" value="Metallo-dep_Hydrolase"/>
</dbReference>
<reference evidence="3" key="1">
    <citation type="journal article" date="2019" name="Int. J. Syst. Evol. Microbiol.">
        <title>The Global Catalogue of Microorganisms (GCM) 10K type strain sequencing project: providing services to taxonomists for standard genome sequencing and annotation.</title>
        <authorList>
            <consortium name="The Broad Institute Genomics Platform"/>
            <consortium name="The Broad Institute Genome Sequencing Center for Infectious Disease"/>
            <person name="Wu L."/>
            <person name="Ma J."/>
        </authorList>
    </citation>
    <scope>NUCLEOTIDE SEQUENCE [LARGE SCALE GENOMIC DNA]</scope>
    <source>
        <strain evidence="3">KCTC 42217</strain>
    </source>
</reference>